<accession>B2X7D2</accession>
<evidence type="ECO:0000313" key="2">
    <source>
        <dbReference type="Proteomes" id="UP000101879"/>
    </source>
</evidence>
<sequence length="49" mass="5784">MMLFKLNLISNIPFVIYEIQELTGFIIYIEFPVECENMLFYGLQIAGYT</sequence>
<dbReference type="GeneID" id="7067612"/>
<organism evidence="1 2">
    <name type="scientific">Hapavirus wongabel</name>
    <dbReference type="NCBI Taxonomy" id="1972626"/>
    <lineage>
        <taxon>Viruses</taxon>
        <taxon>Riboviria</taxon>
        <taxon>Orthornavirae</taxon>
        <taxon>Negarnaviricota</taxon>
        <taxon>Haploviricotina</taxon>
        <taxon>Monjiviricetes</taxon>
        <taxon>Mononegavirales</taxon>
        <taxon>Rhabdoviridae</taxon>
        <taxon>Alpharhabdovirinae</taxon>
        <taxon>Hapavirus</taxon>
    </lineage>
</organism>
<reference evidence="1 2" key="1">
    <citation type="journal article" date="2008" name="Virology">
        <title>Genomic characterisation of Wongabel virus reveals novel genes within the Rhabdoviridae.</title>
        <authorList>
            <person name="Gubala A.J."/>
            <person name="Proll D.F."/>
            <person name="Barnard R.T."/>
            <person name="Cowled C.J."/>
            <person name="Crameri S.G."/>
            <person name="Hyatt A.D."/>
            <person name="Boyle D.B."/>
        </authorList>
    </citation>
    <scope>NUCLEOTIDE SEQUENCE [LARGE SCALE GENOMIC DNA]</scope>
    <source>
        <strain evidence="1">CS264</strain>
    </source>
</reference>
<dbReference type="RefSeq" id="YP_002333272.1">
    <property type="nucleotide sequence ID" value="NC_011639.1"/>
</dbReference>
<keyword evidence="2" id="KW-1185">Reference proteome</keyword>
<name>B2X7D2_9RHAB</name>
<proteinExistence type="predicted"/>
<dbReference type="Proteomes" id="UP000101879">
    <property type="component" value="Segment"/>
</dbReference>
<dbReference type="KEGG" id="vg:7067612"/>
<evidence type="ECO:0000313" key="1">
    <source>
        <dbReference type="EMBL" id="ABV01357.1"/>
    </source>
</evidence>
<gene>
    <name evidence="1" type="primary">U4</name>
</gene>
<dbReference type="EMBL" id="EF612701">
    <property type="protein sequence ID" value="ABV01357.1"/>
    <property type="molecule type" value="Viral_cRNA"/>
</dbReference>
<protein>
    <submittedName>
        <fullName evidence="1">Uncharacterized protein U4</fullName>
    </submittedName>
</protein>
<dbReference type="OrthoDB" id="39553at10239"/>